<sequence length="333" mass="38594">MEWFTRTITAVLGAMFYPTNDGYDEKSSDSDAPALFQSLVDRSIEAWKSLNYVGRDQAEAITRWTRILRNIKSLEALLESSKLFWFFQLKESFVQQKLLGKWNSDSLDAYILLPLEHGFANNQDCFFISHYWNTPEHPDPQGHDMRLFLEDIGQTEWSYVWVDWTCMPQSPRTEAESYYFKNMLQFIPTLVRDCAFEWRFPSFAPRAWILFEIAEYVFTHSGGIAITEDITPFISHVIELVQEGVRPTLSKYGYTCTNNSDILYVIGWLEVLVILVKIFPDVGMRQQILDSLDTDNVGIFRLTPIGLGIDKRRGIITEQDGTEHRFTPIPGTH</sequence>
<evidence type="ECO:0008006" key="3">
    <source>
        <dbReference type="Google" id="ProtNLM"/>
    </source>
</evidence>
<comment type="caution">
    <text evidence="1">The sequence shown here is derived from an EMBL/GenBank/DDBJ whole genome shotgun (WGS) entry which is preliminary data.</text>
</comment>
<dbReference type="AlphaFoldDB" id="A0A9P5XTJ9"/>
<dbReference type="EMBL" id="MU150414">
    <property type="protein sequence ID" value="KAF9456600.1"/>
    <property type="molecule type" value="Genomic_DNA"/>
</dbReference>
<dbReference type="Proteomes" id="UP000807353">
    <property type="component" value="Unassembled WGS sequence"/>
</dbReference>
<evidence type="ECO:0000313" key="1">
    <source>
        <dbReference type="EMBL" id="KAF9456600.1"/>
    </source>
</evidence>
<keyword evidence="2" id="KW-1185">Reference proteome</keyword>
<name>A0A9P5XTJ9_9AGAR</name>
<organism evidence="1 2">
    <name type="scientific">Collybia nuda</name>
    <dbReference type="NCBI Taxonomy" id="64659"/>
    <lineage>
        <taxon>Eukaryota</taxon>
        <taxon>Fungi</taxon>
        <taxon>Dikarya</taxon>
        <taxon>Basidiomycota</taxon>
        <taxon>Agaricomycotina</taxon>
        <taxon>Agaricomycetes</taxon>
        <taxon>Agaricomycetidae</taxon>
        <taxon>Agaricales</taxon>
        <taxon>Tricholomatineae</taxon>
        <taxon>Clitocybaceae</taxon>
        <taxon>Collybia</taxon>
    </lineage>
</organism>
<evidence type="ECO:0000313" key="2">
    <source>
        <dbReference type="Proteomes" id="UP000807353"/>
    </source>
</evidence>
<proteinExistence type="predicted"/>
<gene>
    <name evidence="1" type="ORF">BDZ94DRAFT_1275255</name>
</gene>
<accession>A0A9P5XTJ9</accession>
<reference evidence="1" key="1">
    <citation type="submission" date="2020-11" db="EMBL/GenBank/DDBJ databases">
        <authorList>
            <consortium name="DOE Joint Genome Institute"/>
            <person name="Ahrendt S."/>
            <person name="Riley R."/>
            <person name="Andreopoulos W."/>
            <person name="Labutti K."/>
            <person name="Pangilinan J."/>
            <person name="Ruiz-Duenas F.J."/>
            <person name="Barrasa J.M."/>
            <person name="Sanchez-Garcia M."/>
            <person name="Camarero S."/>
            <person name="Miyauchi S."/>
            <person name="Serrano A."/>
            <person name="Linde D."/>
            <person name="Babiker R."/>
            <person name="Drula E."/>
            <person name="Ayuso-Fernandez I."/>
            <person name="Pacheco R."/>
            <person name="Padilla G."/>
            <person name="Ferreira P."/>
            <person name="Barriuso J."/>
            <person name="Kellner H."/>
            <person name="Castanera R."/>
            <person name="Alfaro M."/>
            <person name="Ramirez L."/>
            <person name="Pisabarro A.G."/>
            <person name="Kuo A."/>
            <person name="Tritt A."/>
            <person name="Lipzen A."/>
            <person name="He G."/>
            <person name="Yan M."/>
            <person name="Ng V."/>
            <person name="Cullen D."/>
            <person name="Martin F."/>
            <person name="Rosso M.-N."/>
            <person name="Henrissat B."/>
            <person name="Hibbett D."/>
            <person name="Martinez A.T."/>
            <person name="Grigoriev I.V."/>
        </authorList>
    </citation>
    <scope>NUCLEOTIDE SEQUENCE</scope>
    <source>
        <strain evidence="1">CBS 247.69</strain>
    </source>
</reference>
<protein>
    <recommendedName>
        <fullName evidence="3">Heterokaryon incompatibility domain-containing protein</fullName>
    </recommendedName>
</protein>
<dbReference type="OrthoDB" id="2345911at2759"/>